<feature type="compositionally biased region" description="Low complexity" evidence="1">
    <location>
        <begin position="289"/>
        <end position="299"/>
    </location>
</feature>
<organism evidence="2 3">
    <name type="scientific">Dothidotthia symphoricarpi CBS 119687</name>
    <dbReference type="NCBI Taxonomy" id="1392245"/>
    <lineage>
        <taxon>Eukaryota</taxon>
        <taxon>Fungi</taxon>
        <taxon>Dikarya</taxon>
        <taxon>Ascomycota</taxon>
        <taxon>Pezizomycotina</taxon>
        <taxon>Dothideomycetes</taxon>
        <taxon>Pleosporomycetidae</taxon>
        <taxon>Pleosporales</taxon>
        <taxon>Dothidotthiaceae</taxon>
        <taxon>Dothidotthia</taxon>
    </lineage>
</organism>
<sequence length="781" mass="87314">MMNPQMPPQPPYHGSGQLPQPHQNVGQQRPMPNGQQPTFAQQKGNQGQQQSSNVYAIYDPQVVLFTLEKPKGVEAWEDVIPEQQRVALQEIQNDLIKFRRARGNVKRVMQEIPSVNCRRLINELVEEQNRELWKYTHSLQYTIACVQIEWKNINRKQRQLKRVEVILETEPSGFREPQGPKTGLGVTGNSHVAQDSNRTMRPNSMPQDQQFPGNMNNSLHNTGQPRSNPQQGPPPGQGQHFELPPMRMPQPPPPPGPPSQGNPHGPPPPPPPPPPPQSNGARPPPPPNQGQTYGPGNMGAPPPPPPPPPGPPGPPGPPTMHGPPPAMHGPPGMTGMAGMAAINGPPGVIRGMLPQQAPPVPPPARPMPGSFPEAVSGYGMNQRQHNGPPIQTLDPRLFKEQKSKHRSSRRDETSSESEGEWNSDLGSSGSERYHVHNVEQGDYGFIDRYSRRSNGSRRSRRNGSRSRSRSQSWTRSRRATDPHKESSSRRRRESQSIDMGKHSPSSSKSSSPRLPHSQVHIHLNANGTANEHKHKRDHDHTRDRRASYPTPPTNYHKPTTSQPMSRDSSWSQGSDTASYTNASSTHTSEDIIFDEPLHSPSLSQRARPEPSSALRRTPTHRPHSSYIYDTTDQQHQKTRYPPTNATATANDYPHIHVHNPHSRPALPHRRMSTSMNMNMQAPHAPRYPPRSLSYTADVHDSHHHPAASFHHHRLSAQDEQLNMRDIREALEFIQESRRVPLRRGTEERERGRRAAAAGGDEWEDGHGLGFVERGRWSGFGY</sequence>
<feature type="compositionally biased region" description="Low complexity" evidence="1">
    <location>
        <begin position="41"/>
        <end position="50"/>
    </location>
</feature>
<feature type="compositionally biased region" description="Polar residues" evidence="1">
    <location>
        <begin position="17"/>
        <end position="27"/>
    </location>
</feature>
<feature type="compositionally biased region" description="Pro residues" evidence="1">
    <location>
        <begin position="1"/>
        <end position="11"/>
    </location>
</feature>
<feature type="compositionally biased region" description="Polar residues" evidence="1">
    <location>
        <begin position="556"/>
        <end position="586"/>
    </location>
</feature>
<proteinExistence type="predicted"/>
<feature type="compositionally biased region" description="Polar residues" evidence="1">
    <location>
        <begin position="187"/>
        <end position="222"/>
    </location>
</feature>
<accession>A0A6A6A463</accession>
<feature type="compositionally biased region" description="Basic and acidic residues" evidence="1">
    <location>
        <begin position="478"/>
        <end position="501"/>
    </location>
</feature>
<dbReference type="OrthoDB" id="3791063at2759"/>
<feature type="compositionally biased region" description="Pro residues" evidence="1">
    <location>
        <begin position="246"/>
        <end position="288"/>
    </location>
</feature>
<feature type="compositionally biased region" description="Pro residues" evidence="1">
    <location>
        <begin position="356"/>
        <end position="366"/>
    </location>
</feature>
<keyword evidence="3" id="KW-1185">Reference proteome</keyword>
<evidence type="ECO:0000313" key="3">
    <source>
        <dbReference type="Proteomes" id="UP000799771"/>
    </source>
</evidence>
<gene>
    <name evidence="2" type="ORF">P153DRAFT_433506</name>
</gene>
<feature type="compositionally biased region" description="Low complexity" evidence="1">
    <location>
        <begin position="329"/>
        <end position="341"/>
    </location>
</feature>
<dbReference type="GeneID" id="54413461"/>
<evidence type="ECO:0000313" key="2">
    <source>
        <dbReference type="EMBL" id="KAF2126336.1"/>
    </source>
</evidence>
<name>A0A6A6A463_9PLEO</name>
<protein>
    <submittedName>
        <fullName evidence="2">Uncharacterized protein</fullName>
    </submittedName>
</protein>
<reference evidence="2" key="1">
    <citation type="journal article" date="2020" name="Stud. Mycol.">
        <title>101 Dothideomycetes genomes: a test case for predicting lifestyles and emergence of pathogens.</title>
        <authorList>
            <person name="Haridas S."/>
            <person name="Albert R."/>
            <person name="Binder M."/>
            <person name="Bloem J."/>
            <person name="Labutti K."/>
            <person name="Salamov A."/>
            <person name="Andreopoulos B."/>
            <person name="Baker S."/>
            <person name="Barry K."/>
            <person name="Bills G."/>
            <person name="Bluhm B."/>
            <person name="Cannon C."/>
            <person name="Castanera R."/>
            <person name="Culley D."/>
            <person name="Daum C."/>
            <person name="Ezra D."/>
            <person name="Gonzalez J."/>
            <person name="Henrissat B."/>
            <person name="Kuo A."/>
            <person name="Liang C."/>
            <person name="Lipzen A."/>
            <person name="Lutzoni F."/>
            <person name="Magnuson J."/>
            <person name="Mondo S."/>
            <person name="Nolan M."/>
            <person name="Ohm R."/>
            <person name="Pangilinan J."/>
            <person name="Park H.-J."/>
            <person name="Ramirez L."/>
            <person name="Alfaro M."/>
            <person name="Sun H."/>
            <person name="Tritt A."/>
            <person name="Yoshinaga Y."/>
            <person name="Zwiers L.-H."/>
            <person name="Turgeon B."/>
            <person name="Goodwin S."/>
            <person name="Spatafora J."/>
            <person name="Crous P."/>
            <person name="Grigoriev I."/>
        </authorList>
    </citation>
    <scope>NUCLEOTIDE SEQUENCE</scope>
    <source>
        <strain evidence="2">CBS 119687</strain>
    </source>
</reference>
<feature type="compositionally biased region" description="Basic residues" evidence="1">
    <location>
        <begin position="454"/>
        <end position="468"/>
    </location>
</feature>
<dbReference type="AlphaFoldDB" id="A0A6A6A463"/>
<dbReference type="RefSeq" id="XP_033520728.1">
    <property type="nucleotide sequence ID" value="XM_033673029.1"/>
</dbReference>
<feature type="compositionally biased region" description="Low complexity" evidence="1">
    <location>
        <begin position="503"/>
        <end position="517"/>
    </location>
</feature>
<feature type="region of interest" description="Disordered" evidence="1">
    <location>
        <begin position="1"/>
        <end position="50"/>
    </location>
</feature>
<dbReference type="Proteomes" id="UP000799771">
    <property type="component" value="Unassembled WGS sequence"/>
</dbReference>
<dbReference type="SUPFAM" id="SSF101447">
    <property type="entry name" value="Formin homology 2 domain (FH2 domain)"/>
    <property type="match status" value="1"/>
</dbReference>
<feature type="compositionally biased region" description="Pro residues" evidence="1">
    <location>
        <begin position="300"/>
        <end position="328"/>
    </location>
</feature>
<feature type="compositionally biased region" description="Basic and acidic residues" evidence="1">
    <location>
        <begin position="742"/>
        <end position="752"/>
    </location>
</feature>
<evidence type="ECO:0000256" key="1">
    <source>
        <dbReference type="SAM" id="MobiDB-lite"/>
    </source>
</evidence>
<feature type="region of interest" description="Disordered" evidence="1">
    <location>
        <begin position="742"/>
        <end position="764"/>
    </location>
</feature>
<feature type="region of interest" description="Disordered" evidence="1">
    <location>
        <begin position="171"/>
        <end position="648"/>
    </location>
</feature>
<dbReference type="EMBL" id="ML977513">
    <property type="protein sequence ID" value="KAF2126336.1"/>
    <property type="molecule type" value="Genomic_DNA"/>
</dbReference>